<keyword evidence="3" id="KW-1185">Reference proteome</keyword>
<dbReference type="EMBL" id="BGPR01052716">
    <property type="protein sequence ID" value="GBO29552.1"/>
    <property type="molecule type" value="Genomic_DNA"/>
</dbReference>
<evidence type="ECO:0000313" key="3">
    <source>
        <dbReference type="Proteomes" id="UP000499080"/>
    </source>
</evidence>
<sequence>MANVGKRKAFSIGAEKHGVNAFSQNEIECCDDDAITSGK</sequence>
<organism evidence="1 3">
    <name type="scientific">Araneus ventricosus</name>
    <name type="common">Orbweaver spider</name>
    <name type="synonym">Epeira ventricosa</name>
    <dbReference type="NCBI Taxonomy" id="182803"/>
    <lineage>
        <taxon>Eukaryota</taxon>
        <taxon>Metazoa</taxon>
        <taxon>Ecdysozoa</taxon>
        <taxon>Arthropoda</taxon>
        <taxon>Chelicerata</taxon>
        <taxon>Arachnida</taxon>
        <taxon>Araneae</taxon>
        <taxon>Araneomorphae</taxon>
        <taxon>Entelegynae</taxon>
        <taxon>Araneoidea</taxon>
        <taxon>Araneidae</taxon>
        <taxon>Araneus</taxon>
    </lineage>
</organism>
<evidence type="ECO:0000313" key="1">
    <source>
        <dbReference type="EMBL" id="GBO29517.1"/>
    </source>
</evidence>
<accession>A0A4Y2W0H2</accession>
<reference evidence="1 3" key="1">
    <citation type="journal article" date="2019" name="Sci. Rep.">
        <title>Orb-weaving spider Araneus ventricosus genome elucidates the spidroin gene catalogue.</title>
        <authorList>
            <person name="Kono N."/>
            <person name="Nakamura H."/>
            <person name="Ohtoshi R."/>
            <person name="Moran D.A.P."/>
            <person name="Shinohara A."/>
            <person name="Yoshida Y."/>
            <person name="Fujiwara M."/>
            <person name="Mori M."/>
            <person name="Tomita M."/>
            <person name="Arakawa K."/>
        </authorList>
    </citation>
    <scope>NUCLEOTIDE SEQUENCE [LARGE SCALE GENOMIC DNA]</scope>
</reference>
<dbReference type="AlphaFoldDB" id="A0A4Y2W0H2"/>
<proteinExistence type="predicted"/>
<evidence type="ECO:0000313" key="2">
    <source>
        <dbReference type="EMBL" id="GBO29552.1"/>
    </source>
</evidence>
<feature type="non-terminal residue" evidence="1">
    <location>
        <position position="39"/>
    </location>
</feature>
<gene>
    <name evidence="1" type="ORF">AVEN_45381_1</name>
    <name evidence="2" type="ORF">AVEN_67758_1</name>
</gene>
<dbReference type="Proteomes" id="UP000499080">
    <property type="component" value="Unassembled WGS sequence"/>
</dbReference>
<protein>
    <submittedName>
        <fullName evidence="1">Uncharacterized protein</fullName>
    </submittedName>
</protein>
<dbReference type="EMBL" id="BGPR01052686">
    <property type="protein sequence ID" value="GBO29517.1"/>
    <property type="molecule type" value="Genomic_DNA"/>
</dbReference>
<comment type="caution">
    <text evidence="1">The sequence shown here is derived from an EMBL/GenBank/DDBJ whole genome shotgun (WGS) entry which is preliminary data.</text>
</comment>
<name>A0A4Y2W0H2_ARAVE</name>